<dbReference type="EMBL" id="CP000678">
    <property type="protein sequence ID" value="ABQ86531.1"/>
    <property type="molecule type" value="Genomic_DNA"/>
</dbReference>
<keyword evidence="12" id="KW-1185">Reference proteome</keyword>
<dbReference type="GO" id="GO:0005886">
    <property type="term" value="C:plasma membrane"/>
    <property type="evidence" value="ECO:0007669"/>
    <property type="project" value="UniProtKB-SubCell"/>
</dbReference>
<protein>
    <recommendedName>
        <fullName evidence="4">Probable [NiFe]-hydrogenase-type-3 Eha complex membrane subunit A</fullName>
    </recommendedName>
</protein>
<feature type="transmembrane region" description="Helical" evidence="10">
    <location>
        <begin position="58"/>
        <end position="80"/>
    </location>
</feature>
<comment type="similarity">
    <text evidence="2">Belongs to the EhaA family.</text>
</comment>
<feature type="transmembrane region" description="Helical" evidence="10">
    <location>
        <begin position="26"/>
        <end position="46"/>
    </location>
</feature>
<comment type="subunit">
    <text evidence="3">Putative multisubunit membrane-bound [NiFe]-hydrogenase eha is composed of at least 20 subunits.</text>
</comment>
<dbReference type="Pfam" id="PF17367">
    <property type="entry name" value="NiFe_hyd_3_EhaA"/>
    <property type="match status" value="1"/>
</dbReference>
<dbReference type="KEGG" id="msi:Msm_0326"/>
<dbReference type="EnsemblBacteria" id="ABQ86531">
    <property type="protein sequence ID" value="ABQ86531"/>
    <property type="gene ID" value="Msm_0326"/>
</dbReference>
<sequence>MFNLSMVHSCVYSGAYGLANINISSFDAALCYIVAIAVSIVVALILRVPLLPSKPYMYSFDVSALYPTPVIAIGILSLFFVLGYTFIYNGLVLSVVIGVLTALFVKYLFYEVFPKPLQDNEEEAG</sequence>
<evidence type="ECO:0000256" key="9">
    <source>
        <dbReference type="ARBA" id="ARBA00024740"/>
    </source>
</evidence>
<comment type="function">
    <text evidence="9">One of the integral membrane subunits of multisubunit membrane-bound [NiFe]-hydrogenase eha. Eha is predicted to form large electron transfer complex and might catalyze energy-driven reduction of low-potential redox carriers.</text>
</comment>
<name>A5UK03_METS3</name>
<keyword evidence="7 10" id="KW-1133">Transmembrane helix</keyword>
<evidence type="ECO:0000256" key="2">
    <source>
        <dbReference type="ARBA" id="ARBA00007910"/>
    </source>
</evidence>
<comment type="subcellular location">
    <subcellularLocation>
        <location evidence="1">Cell membrane</location>
        <topology evidence="1">Multi-pass membrane protein</topology>
    </subcellularLocation>
</comment>
<dbReference type="eggNOG" id="arCOG05035">
    <property type="taxonomic scope" value="Archaea"/>
</dbReference>
<feature type="transmembrane region" description="Helical" evidence="10">
    <location>
        <begin position="86"/>
        <end position="109"/>
    </location>
</feature>
<evidence type="ECO:0000256" key="1">
    <source>
        <dbReference type="ARBA" id="ARBA00004651"/>
    </source>
</evidence>
<evidence type="ECO:0000313" key="11">
    <source>
        <dbReference type="EMBL" id="ABQ86531.1"/>
    </source>
</evidence>
<dbReference type="STRING" id="420247.Msm_0326"/>
<evidence type="ECO:0000256" key="5">
    <source>
        <dbReference type="ARBA" id="ARBA00022475"/>
    </source>
</evidence>
<dbReference type="GeneID" id="78816950"/>
<dbReference type="RefSeq" id="WP_004034517.1">
    <property type="nucleotide sequence ID" value="NC_009515.1"/>
</dbReference>
<evidence type="ECO:0000313" key="12">
    <source>
        <dbReference type="Proteomes" id="UP000001992"/>
    </source>
</evidence>
<dbReference type="BioCyc" id="MSMI420247:GHWZ-328-MONOMER"/>
<evidence type="ECO:0000256" key="10">
    <source>
        <dbReference type="SAM" id="Phobius"/>
    </source>
</evidence>
<keyword evidence="5" id="KW-1003">Cell membrane</keyword>
<dbReference type="InterPro" id="IPR011306">
    <property type="entry name" value="Prd_NiFe_hyd_3_EhaA"/>
</dbReference>
<evidence type="ECO:0000256" key="4">
    <source>
        <dbReference type="ARBA" id="ARBA00020465"/>
    </source>
</evidence>
<reference evidence="11 12" key="1">
    <citation type="journal article" date="2007" name="Proc. Natl. Acad. Sci. U.S.A.">
        <title>Genomic and metabolic adaptations of Methanobrevibacter smithii to the human gut.</title>
        <authorList>
            <person name="Samuel B.S."/>
            <person name="Hansen E.E."/>
            <person name="Manchester J.K."/>
            <person name="Coutinho P.M."/>
            <person name="Henrissat B."/>
            <person name="Fulton R."/>
            <person name="Latreille P."/>
            <person name="Kim K."/>
            <person name="Wilson R.K."/>
            <person name="Gordon J.I."/>
        </authorList>
    </citation>
    <scope>NUCLEOTIDE SEQUENCE [LARGE SCALE GENOMIC DNA]</scope>
    <source>
        <strain evidence="12">ATCC 35061 / DSM 861 / OCM 144 / PS</strain>
    </source>
</reference>
<gene>
    <name evidence="11" type="ordered locus">Msm_0326</name>
</gene>
<evidence type="ECO:0000256" key="8">
    <source>
        <dbReference type="ARBA" id="ARBA00023136"/>
    </source>
</evidence>
<dbReference type="Proteomes" id="UP000001992">
    <property type="component" value="Chromosome"/>
</dbReference>
<dbReference type="AlphaFoldDB" id="A5UK03"/>
<dbReference type="PATRIC" id="fig|420247.28.peg.329"/>
<accession>A5UK03</accession>
<proteinExistence type="inferred from homology"/>
<evidence type="ECO:0000256" key="6">
    <source>
        <dbReference type="ARBA" id="ARBA00022692"/>
    </source>
</evidence>
<dbReference type="HOGENOM" id="CLU_174516_0_0_2"/>
<organism evidence="11 12">
    <name type="scientific">Methanobrevibacter smithii (strain ATCC 35061 / DSM 861 / OCM 144 / PS)</name>
    <dbReference type="NCBI Taxonomy" id="420247"/>
    <lineage>
        <taxon>Archaea</taxon>
        <taxon>Methanobacteriati</taxon>
        <taxon>Methanobacteriota</taxon>
        <taxon>Methanomada group</taxon>
        <taxon>Methanobacteria</taxon>
        <taxon>Methanobacteriales</taxon>
        <taxon>Methanobacteriaceae</taxon>
        <taxon>Methanobrevibacter</taxon>
    </lineage>
</organism>
<keyword evidence="8 10" id="KW-0472">Membrane</keyword>
<evidence type="ECO:0000256" key="7">
    <source>
        <dbReference type="ARBA" id="ARBA00022989"/>
    </source>
</evidence>
<keyword evidence="6 10" id="KW-0812">Transmembrane</keyword>
<evidence type="ECO:0000256" key="3">
    <source>
        <dbReference type="ARBA" id="ARBA00011090"/>
    </source>
</evidence>